<gene>
    <name evidence="1" type="primary">Acey_s0220.g2524</name>
    <name evidence="1" type="ORF">Y032_0220g2524</name>
</gene>
<sequence length="132" mass="15155">MLSGRSSVSMTLGCGRTTIIRHLQALGYRKLMPTWVSHELSASQLAVRVSVCESLLLRPHKRDFPDKSLLEMRVGRCMLIIHDRKIASEWRTTSKEPKGELHEEKVLLCCWWDSEGMLDWKLLPSGYTVSTR</sequence>
<evidence type="ECO:0000313" key="1">
    <source>
        <dbReference type="EMBL" id="EYB90440.1"/>
    </source>
</evidence>
<dbReference type="GO" id="GO:0035861">
    <property type="term" value="C:site of double-strand break"/>
    <property type="evidence" value="ECO:0007669"/>
    <property type="project" value="TreeGrafter"/>
</dbReference>
<dbReference type="GO" id="GO:0000729">
    <property type="term" value="P:DNA double-strand break processing"/>
    <property type="evidence" value="ECO:0007669"/>
    <property type="project" value="TreeGrafter"/>
</dbReference>
<comment type="caution">
    <text evidence="1">The sequence shown here is derived from an EMBL/GenBank/DDBJ whole genome shotgun (WGS) entry which is preliminary data.</text>
</comment>
<dbReference type="GO" id="GO:0003697">
    <property type="term" value="F:single-stranded DNA binding"/>
    <property type="evidence" value="ECO:0007669"/>
    <property type="project" value="TreeGrafter"/>
</dbReference>
<dbReference type="InterPro" id="IPR001888">
    <property type="entry name" value="Transposase_1"/>
</dbReference>
<dbReference type="AlphaFoldDB" id="A0A016SIH9"/>
<keyword evidence="2" id="KW-1185">Reference proteome</keyword>
<dbReference type="Gene3D" id="3.30.420.10">
    <property type="entry name" value="Ribonuclease H-like superfamily/Ribonuclease H"/>
    <property type="match status" value="1"/>
</dbReference>
<dbReference type="GO" id="GO:0031297">
    <property type="term" value="P:replication fork processing"/>
    <property type="evidence" value="ECO:0007669"/>
    <property type="project" value="TreeGrafter"/>
</dbReference>
<dbReference type="GO" id="GO:0003690">
    <property type="term" value="F:double-stranded DNA binding"/>
    <property type="evidence" value="ECO:0007669"/>
    <property type="project" value="TreeGrafter"/>
</dbReference>
<reference evidence="2" key="1">
    <citation type="journal article" date="2015" name="Nat. Genet.">
        <title>The genome and transcriptome of the zoonotic hookworm Ancylostoma ceylanicum identify infection-specific gene families.</title>
        <authorList>
            <person name="Schwarz E.M."/>
            <person name="Hu Y."/>
            <person name="Antoshechkin I."/>
            <person name="Miller M.M."/>
            <person name="Sternberg P.W."/>
            <person name="Aroian R.V."/>
        </authorList>
    </citation>
    <scope>NUCLEOTIDE SEQUENCE</scope>
    <source>
        <strain evidence="2">HY135</strain>
    </source>
</reference>
<dbReference type="GO" id="GO:0044774">
    <property type="term" value="P:mitotic DNA integrity checkpoint signaling"/>
    <property type="evidence" value="ECO:0007669"/>
    <property type="project" value="TreeGrafter"/>
</dbReference>
<protein>
    <submittedName>
        <fullName evidence="1">Uncharacterized protein</fullName>
    </submittedName>
</protein>
<dbReference type="Pfam" id="PF01359">
    <property type="entry name" value="Transposase_1"/>
    <property type="match status" value="1"/>
</dbReference>
<dbReference type="GO" id="GO:0000793">
    <property type="term" value="C:condensed chromosome"/>
    <property type="evidence" value="ECO:0007669"/>
    <property type="project" value="TreeGrafter"/>
</dbReference>
<dbReference type="GO" id="GO:0042800">
    <property type="term" value="F:histone H3K4 methyltransferase activity"/>
    <property type="evidence" value="ECO:0007669"/>
    <property type="project" value="TreeGrafter"/>
</dbReference>
<accession>A0A016SIH9</accession>
<dbReference type="STRING" id="53326.A0A016SIH9"/>
<dbReference type="EMBL" id="JARK01001556">
    <property type="protein sequence ID" value="EYB90440.1"/>
    <property type="molecule type" value="Genomic_DNA"/>
</dbReference>
<dbReference type="GO" id="GO:0044547">
    <property type="term" value="F:DNA topoisomerase binding"/>
    <property type="evidence" value="ECO:0007669"/>
    <property type="project" value="TreeGrafter"/>
</dbReference>
<dbReference type="GO" id="GO:0000014">
    <property type="term" value="F:single-stranded DNA endodeoxyribonuclease activity"/>
    <property type="evidence" value="ECO:0007669"/>
    <property type="project" value="TreeGrafter"/>
</dbReference>
<organism evidence="1 2">
    <name type="scientific">Ancylostoma ceylanicum</name>
    <dbReference type="NCBI Taxonomy" id="53326"/>
    <lineage>
        <taxon>Eukaryota</taxon>
        <taxon>Metazoa</taxon>
        <taxon>Ecdysozoa</taxon>
        <taxon>Nematoda</taxon>
        <taxon>Chromadorea</taxon>
        <taxon>Rhabditida</taxon>
        <taxon>Rhabditina</taxon>
        <taxon>Rhabditomorpha</taxon>
        <taxon>Strongyloidea</taxon>
        <taxon>Ancylostomatidae</taxon>
        <taxon>Ancylostomatinae</taxon>
        <taxon>Ancylostoma</taxon>
    </lineage>
</organism>
<evidence type="ECO:0000313" key="2">
    <source>
        <dbReference type="Proteomes" id="UP000024635"/>
    </source>
</evidence>
<name>A0A016SIH9_9BILA</name>
<dbReference type="InterPro" id="IPR052709">
    <property type="entry name" value="Transposase-MT_Hybrid"/>
</dbReference>
<dbReference type="GO" id="GO:0005634">
    <property type="term" value="C:nucleus"/>
    <property type="evidence" value="ECO:0007669"/>
    <property type="project" value="TreeGrafter"/>
</dbReference>
<dbReference type="GO" id="GO:0046975">
    <property type="term" value="F:histone H3K36 methyltransferase activity"/>
    <property type="evidence" value="ECO:0007669"/>
    <property type="project" value="TreeGrafter"/>
</dbReference>
<dbReference type="PANTHER" id="PTHR46060:SF2">
    <property type="entry name" value="HISTONE-LYSINE N-METHYLTRANSFERASE SETMAR"/>
    <property type="match status" value="1"/>
</dbReference>
<proteinExistence type="predicted"/>
<dbReference type="InterPro" id="IPR036397">
    <property type="entry name" value="RNaseH_sf"/>
</dbReference>
<dbReference type="PANTHER" id="PTHR46060">
    <property type="entry name" value="MARINER MOS1 TRANSPOSASE-LIKE PROTEIN"/>
    <property type="match status" value="1"/>
</dbReference>
<dbReference type="GO" id="GO:0006303">
    <property type="term" value="P:double-strand break repair via nonhomologous end joining"/>
    <property type="evidence" value="ECO:0007669"/>
    <property type="project" value="TreeGrafter"/>
</dbReference>
<dbReference type="GO" id="GO:0015074">
    <property type="term" value="P:DNA integration"/>
    <property type="evidence" value="ECO:0007669"/>
    <property type="project" value="TreeGrafter"/>
</dbReference>
<dbReference type="Proteomes" id="UP000024635">
    <property type="component" value="Unassembled WGS sequence"/>
</dbReference>